<dbReference type="EMBL" id="CP029480">
    <property type="protein sequence ID" value="AWV97738.1"/>
    <property type="molecule type" value="Genomic_DNA"/>
</dbReference>
<dbReference type="OrthoDB" id="598065at2"/>
<feature type="signal peptide" evidence="1">
    <location>
        <begin position="1"/>
        <end position="20"/>
    </location>
</feature>
<evidence type="ECO:0000259" key="2">
    <source>
        <dbReference type="PROSITE" id="PS50206"/>
    </source>
</evidence>
<dbReference type="KEGG" id="als:DJ013_05975"/>
<dbReference type="AlphaFoldDB" id="A0A2Z4G9J4"/>
<dbReference type="PROSITE" id="PS50206">
    <property type="entry name" value="RHODANESE_3"/>
    <property type="match status" value="1"/>
</dbReference>
<dbReference type="Pfam" id="PF00581">
    <property type="entry name" value="Rhodanese"/>
    <property type="match status" value="1"/>
</dbReference>
<keyword evidence="1" id="KW-0732">Signal</keyword>
<dbReference type="Gene3D" id="3.40.250.10">
    <property type="entry name" value="Rhodanese-like domain"/>
    <property type="match status" value="1"/>
</dbReference>
<dbReference type="InterPro" id="IPR036873">
    <property type="entry name" value="Rhodanese-like_dom_sf"/>
</dbReference>
<reference evidence="3 4" key="1">
    <citation type="submission" date="2018-05" db="EMBL/GenBank/DDBJ databases">
        <title>Complete genome sequence of Arcticibacterium luteifluviistationis SM1504T, a cytophagaceae bacterium isolated from Arctic surface seawater.</title>
        <authorList>
            <person name="Li Y."/>
            <person name="Qin Q.-L."/>
        </authorList>
    </citation>
    <scope>NUCLEOTIDE SEQUENCE [LARGE SCALE GENOMIC DNA]</scope>
    <source>
        <strain evidence="3 4">SM1504</strain>
    </source>
</reference>
<proteinExistence type="predicted"/>
<name>A0A2Z4G9J4_9BACT</name>
<dbReference type="RefSeq" id="WP_111370840.1">
    <property type="nucleotide sequence ID" value="NZ_CP029480.1"/>
</dbReference>
<organism evidence="3 4">
    <name type="scientific">Arcticibacterium luteifluviistationis</name>
    <dbReference type="NCBI Taxonomy" id="1784714"/>
    <lineage>
        <taxon>Bacteria</taxon>
        <taxon>Pseudomonadati</taxon>
        <taxon>Bacteroidota</taxon>
        <taxon>Cytophagia</taxon>
        <taxon>Cytophagales</taxon>
        <taxon>Leadbetterellaceae</taxon>
        <taxon>Arcticibacterium</taxon>
    </lineage>
</organism>
<gene>
    <name evidence="3" type="ORF">DJ013_05975</name>
</gene>
<keyword evidence="4" id="KW-1185">Reference proteome</keyword>
<accession>A0A2Z4G9J4</accession>
<evidence type="ECO:0000313" key="4">
    <source>
        <dbReference type="Proteomes" id="UP000249873"/>
    </source>
</evidence>
<evidence type="ECO:0000313" key="3">
    <source>
        <dbReference type="EMBL" id="AWV97738.1"/>
    </source>
</evidence>
<dbReference type="InterPro" id="IPR050229">
    <property type="entry name" value="GlpE_sulfurtransferase"/>
</dbReference>
<dbReference type="SUPFAM" id="SSF52821">
    <property type="entry name" value="Rhodanese/Cell cycle control phosphatase"/>
    <property type="match status" value="1"/>
</dbReference>
<feature type="chain" id="PRO_5016247158" evidence="1">
    <location>
        <begin position="21"/>
        <end position="168"/>
    </location>
</feature>
<dbReference type="CDD" id="cd00158">
    <property type="entry name" value="RHOD"/>
    <property type="match status" value="1"/>
</dbReference>
<dbReference type="NCBIfam" id="NF045521">
    <property type="entry name" value="rhoda_near_glyco"/>
    <property type="match status" value="1"/>
</dbReference>
<evidence type="ECO:0000256" key="1">
    <source>
        <dbReference type="SAM" id="SignalP"/>
    </source>
</evidence>
<dbReference type="SMART" id="SM00450">
    <property type="entry name" value="RHOD"/>
    <property type="match status" value="1"/>
</dbReference>
<dbReference type="PANTHER" id="PTHR43031:SF1">
    <property type="entry name" value="PYRIDINE NUCLEOTIDE-DISULPHIDE OXIDOREDUCTASE"/>
    <property type="match status" value="1"/>
</dbReference>
<feature type="domain" description="Rhodanese" evidence="2">
    <location>
        <begin position="51"/>
        <end position="140"/>
    </location>
</feature>
<protein>
    <submittedName>
        <fullName evidence="3">Rhodanese-like domain-containing protein</fullName>
    </submittedName>
</protein>
<dbReference type="InterPro" id="IPR001763">
    <property type="entry name" value="Rhodanese-like_dom"/>
</dbReference>
<dbReference type="Proteomes" id="UP000249873">
    <property type="component" value="Chromosome"/>
</dbReference>
<dbReference type="PANTHER" id="PTHR43031">
    <property type="entry name" value="FAD-DEPENDENT OXIDOREDUCTASE"/>
    <property type="match status" value="1"/>
</dbReference>
<sequence>MKKTLIALLFFLLSYTASVAQVESGTFNILLKTMLHETVPTISVSDLSKKKADNIVFLDAREKGEYNVSHLKNAKWIGFEDFDLARVNGIDKNAEVVIYCSIGVRSEKVGEKLMAAGYTNVKNLYGSIFEWVNQGHSVYDLAGKPTPKVHAYNKKWGVWLNEGEKVYE</sequence>